<feature type="signal peptide" evidence="2">
    <location>
        <begin position="1"/>
        <end position="19"/>
    </location>
</feature>
<keyword evidence="2" id="KW-0732">Signal</keyword>
<dbReference type="AlphaFoldDB" id="A0A6B0UBU6"/>
<organism evidence="3">
    <name type="scientific">Ixodes ricinus</name>
    <name type="common">Common tick</name>
    <name type="synonym">Acarus ricinus</name>
    <dbReference type="NCBI Taxonomy" id="34613"/>
    <lineage>
        <taxon>Eukaryota</taxon>
        <taxon>Metazoa</taxon>
        <taxon>Ecdysozoa</taxon>
        <taxon>Arthropoda</taxon>
        <taxon>Chelicerata</taxon>
        <taxon>Arachnida</taxon>
        <taxon>Acari</taxon>
        <taxon>Parasitiformes</taxon>
        <taxon>Ixodida</taxon>
        <taxon>Ixodoidea</taxon>
        <taxon>Ixodidae</taxon>
        <taxon>Ixodinae</taxon>
        <taxon>Ixodes</taxon>
    </lineage>
</organism>
<name>A0A6B0UBU6_IXORI</name>
<feature type="region of interest" description="Disordered" evidence="1">
    <location>
        <begin position="37"/>
        <end position="89"/>
    </location>
</feature>
<reference evidence="3" key="1">
    <citation type="submission" date="2019-12" db="EMBL/GenBank/DDBJ databases">
        <title>An insight into the sialome of adult female Ixodes ricinus ticks feeding for 6 days.</title>
        <authorList>
            <person name="Perner J."/>
            <person name="Ribeiro J.M.C."/>
        </authorList>
    </citation>
    <scope>NUCLEOTIDE SEQUENCE</scope>
    <source>
        <strain evidence="3">Semi-engorged</strain>
        <tissue evidence="3">Salivary glands</tissue>
    </source>
</reference>
<accession>A0A6B0UBU6</accession>
<dbReference type="EMBL" id="GIFC01004032">
    <property type="protein sequence ID" value="MXU86115.1"/>
    <property type="molecule type" value="Transcribed_RNA"/>
</dbReference>
<feature type="chain" id="PRO_5025649693" evidence="2">
    <location>
        <begin position="20"/>
        <end position="89"/>
    </location>
</feature>
<feature type="compositionally biased region" description="Basic and acidic residues" evidence="1">
    <location>
        <begin position="48"/>
        <end position="59"/>
    </location>
</feature>
<evidence type="ECO:0000256" key="2">
    <source>
        <dbReference type="SAM" id="SignalP"/>
    </source>
</evidence>
<evidence type="ECO:0000313" key="3">
    <source>
        <dbReference type="EMBL" id="MXU86115.1"/>
    </source>
</evidence>
<evidence type="ECO:0000256" key="1">
    <source>
        <dbReference type="SAM" id="MobiDB-lite"/>
    </source>
</evidence>
<sequence length="89" mass="9877">MWPRLRAKVPWFPTMLTRCTVLMATFTVPNSHRVGCKPSQDMSLRMQAQDRARMDDGRGARTTPARDTNISAQLRPDSRGSSSLASANG</sequence>
<proteinExistence type="predicted"/>
<feature type="compositionally biased region" description="Polar residues" evidence="1">
    <location>
        <begin position="79"/>
        <end position="89"/>
    </location>
</feature>
<protein>
    <submittedName>
        <fullName evidence="3">Putative secreted protein</fullName>
    </submittedName>
</protein>